<accession>A0A2I0JB13</accession>
<name>A0A2I0JB13_PUNGR</name>
<protein>
    <submittedName>
        <fullName evidence="2">Uncharacterized protein</fullName>
    </submittedName>
</protein>
<evidence type="ECO:0000313" key="2">
    <source>
        <dbReference type="EMBL" id="PKI53428.1"/>
    </source>
</evidence>
<reference evidence="2 3" key="1">
    <citation type="submission" date="2017-11" db="EMBL/GenBank/DDBJ databases">
        <title>De-novo sequencing of pomegranate (Punica granatum L.) genome.</title>
        <authorList>
            <person name="Akparov Z."/>
            <person name="Amiraslanov A."/>
            <person name="Hajiyeva S."/>
            <person name="Abbasov M."/>
            <person name="Kaur K."/>
            <person name="Hamwieh A."/>
            <person name="Solovyev V."/>
            <person name="Salamov A."/>
            <person name="Braich B."/>
            <person name="Kosarev P."/>
            <person name="Mahmoud A."/>
            <person name="Hajiyev E."/>
            <person name="Babayeva S."/>
            <person name="Izzatullayeva V."/>
            <person name="Mammadov A."/>
            <person name="Mammadov A."/>
            <person name="Sharifova S."/>
            <person name="Ojaghi J."/>
            <person name="Eynullazada K."/>
            <person name="Bayramov B."/>
            <person name="Abdulazimova A."/>
            <person name="Shahmuradov I."/>
        </authorList>
    </citation>
    <scope>NUCLEOTIDE SEQUENCE [LARGE SCALE GENOMIC DNA]</scope>
    <source>
        <strain evidence="3">cv. AG2017</strain>
        <tissue evidence="2">Leaf</tissue>
    </source>
</reference>
<gene>
    <name evidence="2" type="ORF">CRG98_026118</name>
</gene>
<organism evidence="2 3">
    <name type="scientific">Punica granatum</name>
    <name type="common">Pomegranate</name>
    <dbReference type="NCBI Taxonomy" id="22663"/>
    <lineage>
        <taxon>Eukaryota</taxon>
        <taxon>Viridiplantae</taxon>
        <taxon>Streptophyta</taxon>
        <taxon>Embryophyta</taxon>
        <taxon>Tracheophyta</taxon>
        <taxon>Spermatophyta</taxon>
        <taxon>Magnoliopsida</taxon>
        <taxon>eudicotyledons</taxon>
        <taxon>Gunneridae</taxon>
        <taxon>Pentapetalae</taxon>
        <taxon>rosids</taxon>
        <taxon>malvids</taxon>
        <taxon>Myrtales</taxon>
        <taxon>Lythraceae</taxon>
        <taxon>Punica</taxon>
    </lineage>
</organism>
<evidence type="ECO:0000313" key="3">
    <source>
        <dbReference type="Proteomes" id="UP000233551"/>
    </source>
</evidence>
<keyword evidence="3" id="KW-1185">Reference proteome</keyword>
<dbReference type="EMBL" id="PGOL01001857">
    <property type="protein sequence ID" value="PKI53428.1"/>
    <property type="molecule type" value="Genomic_DNA"/>
</dbReference>
<proteinExistence type="predicted"/>
<dbReference type="Proteomes" id="UP000233551">
    <property type="component" value="Unassembled WGS sequence"/>
</dbReference>
<evidence type="ECO:0000256" key="1">
    <source>
        <dbReference type="SAM" id="MobiDB-lite"/>
    </source>
</evidence>
<dbReference type="AlphaFoldDB" id="A0A2I0JB13"/>
<sequence>MGSPTEYRNWDLFVTRRERVGVPSPVTPILAGSEVASQVKWELGSSVGAPHPNPTLEIWVGSGGGVPTGDPNLRLTWSEGSEPADKLCRGKNKKKLLVALSKLNERGRRGRGSDEGRRRGAAPTRVEGRGLGWIEEEEGGINGAEI</sequence>
<feature type="region of interest" description="Disordered" evidence="1">
    <location>
        <begin position="103"/>
        <end position="146"/>
    </location>
</feature>
<comment type="caution">
    <text evidence="2">The sequence shown here is derived from an EMBL/GenBank/DDBJ whole genome shotgun (WGS) entry which is preliminary data.</text>
</comment>
<feature type="compositionally biased region" description="Basic and acidic residues" evidence="1">
    <location>
        <begin position="103"/>
        <end position="118"/>
    </location>
</feature>